<keyword evidence="4" id="KW-1185">Reference proteome</keyword>
<evidence type="ECO:0000259" key="2">
    <source>
        <dbReference type="Pfam" id="PF01557"/>
    </source>
</evidence>
<dbReference type="SUPFAM" id="SSF56529">
    <property type="entry name" value="FAH"/>
    <property type="match status" value="1"/>
</dbReference>
<dbReference type="InterPro" id="IPR011234">
    <property type="entry name" value="Fumarylacetoacetase-like_C"/>
</dbReference>
<keyword evidence="3" id="KW-0378">Hydrolase</keyword>
<dbReference type="PANTHER" id="PTHR43211:SF1">
    <property type="entry name" value="BLL6422 PROTEIN"/>
    <property type="match status" value="1"/>
</dbReference>
<dbReference type="Proteomes" id="UP001214553">
    <property type="component" value="Chromosome"/>
</dbReference>
<dbReference type="PANTHER" id="PTHR43211">
    <property type="entry name" value="FUMARYLACETOACETATE HYDROLASE"/>
    <property type="match status" value="1"/>
</dbReference>
<gene>
    <name evidence="3" type="ORF">PU630_14785</name>
</gene>
<sequence length="322" mass="35222">MAQYARYVGPNGIVHTGRLQHGKIQDIPGDPEILDLLTMPEAQRRDLDVRAGRSQKLPIADATLAVPVEPRAMRDFLVFEAHIAGMKKSEPGDGSVPPQWYEAPAFLFMNPWSVVPSGADIPMPPFTQKLDFELEVAMIVKDTVRDVPIEEAAEHIAGFCLFNDWSARDIQGNEMRVGLGPNKGKDFANTLGPWITTPDELEKYREGDRYALEMSVAINGEVVGTDNLRNMSWSFEEMLVHASRDAVVGAGDVLATGTASQGALSERWARAGGELVIPPLQVGDVVTMTVEGLGSISNRIVEQRSPGHTVPPARRTYGPDRL</sequence>
<dbReference type="InterPro" id="IPR036663">
    <property type="entry name" value="Fumarylacetoacetase_C_sf"/>
</dbReference>
<evidence type="ECO:0000313" key="4">
    <source>
        <dbReference type="Proteomes" id="UP001214553"/>
    </source>
</evidence>
<proteinExistence type="predicted"/>
<dbReference type="RefSeq" id="WP_275277820.1">
    <property type="nucleotide sequence ID" value="NZ_CP119108.1"/>
</dbReference>
<dbReference type="Gene3D" id="3.90.850.10">
    <property type="entry name" value="Fumarylacetoacetase-like, C-terminal domain"/>
    <property type="match status" value="1"/>
</dbReference>
<dbReference type="Pfam" id="PF01557">
    <property type="entry name" value="FAA_hydrolase"/>
    <property type="match status" value="1"/>
</dbReference>
<dbReference type="EMBL" id="CP119108">
    <property type="protein sequence ID" value="WEG08492.1"/>
    <property type="molecule type" value="Genomic_DNA"/>
</dbReference>
<name>A0ABY8BYB5_9MICO</name>
<feature type="domain" description="Fumarylacetoacetase-like C-terminal" evidence="2">
    <location>
        <begin position="76"/>
        <end position="301"/>
    </location>
</feature>
<evidence type="ECO:0000256" key="1">
    <source>
        <dbReference type="SAM" id="MobiDB-lite"/>
    </source>
</evidence>
<reference evidence="3 4" key="1">
    <citation type="submission" date="2023-03" db="EMBL/GenBank/DDBJ databases">
        <title>Genome sequence of Microbacterium sp. KACC 23027.</title>
        <authorList>
            <person name="Kim S."/>
            <person name="Heo J."/>
            <person name="Kwon S.-W."/>
        </authorList>
    </citation>
    <scope>NUCLEOTIDE SEQUENCE [LARGE SCALE GENOMIC DNA]</scope>
    <source>
        <strain evidence="3 4">KACC 23027</strain>
    </source>
</reference>
<protein>
    <submittedName>
        <fullName evidence="3">Fumarylacetoacetate hydrolase family protein</fullName>
    </submittedName>
</protein>
<organism evidence="3 4">
    <name type="scientific">Microbacterium horticulturae</name>
    <dbReference type="NCBI Taxonomy" id="3028316"/>
    <lineage>
        <taxon>Bacteria</taxon>
        <taxon>Bacillati</taxon>
        <taxon>Actinomycetota</taxon>
        <taxon>Actinomycetes</taxon>
        <taxon>Micrococcales</taxon>
        <taxon>Microbacteriaceae</taxon>
        <taxon>Microbacterium</taxon>
    </lineage>
</organism>
<evidence type="ECO:0000313" key="3">
    <source>
        <dbReference type="EMBL" id="WEG08492.1"/>
    </source>
</evidence>
<accession>A0ABY8BYB5</accession>
<dbReference type="GO" id="GO:0016787">
    <property type="term" value="F:hydrolase activity"/>
    <property type="evidence" value="ECO:0007669"/>
    <property type="project" value="UniProtKB-KW"/>
</dbReference>
<feature type="region of interest" description="Disordered" evidence="1">
    <location>
        <begin position="303"/>
        <end position="322"/>
    </location>
</feature>